<feature type="non-terminal residue" evidence="2">
    <location>
        <position position="1"/>
    </location>
</feature>
<evidence type="ECO:0000313" key="2">
    <source>
        <dbReference type="EMBL" id="CAI2197661.1"/>
    </source>
</evidence>
<protein>
    <submittedName>
        <fullName evidence="2">10531_t:CDS:1</fullName>
    </submittedName>
</protein>
<name>A0A9W4T8S9_9GLOM</name>
<keyword evidence="3" id="KW-1185">Reference proteome</keyword>
<comment type="caution">
    <text evidence="2">The sequence shown here is derived from an EMBL/GenBank/DDBJ whole genome shotgun (WGS) entry which is preliminary data.</text>
</comment>
<evidence type="ECO:0000256" key="1">
    <source>
        <dbReference type="SAM" id="MobiDB-lite"/>
    </source>
</evidence>
<dbReference type="Proteomes" id="UP001153678">
    <property type="component" value="Unassembled WGS sequence"/>
</dbReference>
<dbReference type="EMBL" id="CAMKVN010016783">
    <property type="protein sequence ID" value="CAI2197661.1"/>
    <property type="molecule type" value="Genomic_DNA"/>
</dbReference>
<sequence>VQKLYKIQYNPSDDNSEQSVDEPSKSSEYITKIDNILDNFDLDYDILDKIQYNEDNN</sequence>
<evidence type="ECO:0000313" key="3">
    <source>
        <dbReference type="Proteomes" id="UP001153678"/>
    </source>
</evidence>
<accession>A0A9W4T8S9</accession>
<feature type="region of interest" description="Disordered" evidence="1">
    <location>
        <begin position="1"/>
        <end position="25"/>
    </location>
</feature>
<dbReference type="AlphaFoldDB" id="A0A9W4T8S9"/>
<gene>
    <name evidence="2" type="ORF">FWILDA_LOCUS18188</name>
</gene>
<organism evidence="2 3">
    <name type="scientific">Funneliformis geosporum</name>
    <dbReference type="NCBI Taxonomy" id="1117311"/>
    <lineage>
        <taxon>Eukaryota</taxon>
        <taxon>Fungi</taxon>
        <taxon>Fungi incertae sedis</taxon>
        <taxon>Mucoromycota</taxon>
        <taxon>Glomeromycotina</taxon>
        <taxon>Glomeromycetes</taxon>
        <taxon>Glomerales</taxon>
        <taxon>Glomeraceae</taxon>
        <taxon>Funneliformis</taxon>
    </lineage>
</organism>
<proteinExistence type="predicted"/>
<reference evidence="2" key="1">
    <citation type="submission" date="2022-08" db="EMBL/GenBank/DDBJ databases">
        <authorList>
            <person name="Kallberg Y."/>
            <person name="Tangrot J."/>
            <person name="Rosling A."/>
        </authorList>
    </citation>
    <scope>NUCLEOTIDE SEQUENCE</scope>
    <source>
        <strain evidence="2">Wild A</strain>
    </source>
</reference>